<dbReference type="InterPro" id="IPR032071">
    <property type="entry name" value="DUF4806"/>
</dbReference>
<sequence length="420" mass="48237">MYFQTTTRTIQAEHTGQKGSRKSTAYVSISIIINIVWKMPFNIVETVDGRGHKELLAVPETWIQGTSKGINYLMWPNVRRADSLNALLLDDSSMPSNSWERIMCKIKRTGLETIAQANRIIQDMCLVSSTDCSVVHEEKLCKPRKTKQHAFKPDNRFQQMLVEEQPKEESNEAIECLNEDNSIEFEEEEYLEKDETSSEVDQLKLHDSEPANLSTNDRLDRLENTLFIVLSKLNILADKTVITTPELSPSIDERLEKLERAMSTVLAKLDILLDKTVIPVSMRRKRNDIGFQVASSIEELSILESNLAQPDYFNEVSSWLEHNIWEITPENRMIEILDLIFSKKILTLCSWTGIGKGKEKVPMMTHKNILELFRLHGSTEEAVVTDKVLARFFMKKLKNATKRAYSKGLRKSTQHKFESV</sequence>
<reference evidence="2" key="3">
    <citation type="submission" date="2020-05" db="UniProtKB">
        <authorList>
            <consortium name="EnsemblMetazoa"/>
        </authorList>
    </citation>
    <scope>IDENTIFICATION</scope>
    <source>
        <strain evidence="2">PEST</strain>
    </source>
</reference>
<dbReference type="AlphaFoldDB" id="A0A1S4GBG2"/>
<reference evidence="2 3" key="1">
    <citation type="journal article" date="2002" name="Science">
        <title>The genome sequence of the malaria mosquito Anopheles gambiae.</title>
        <authorList>
            <person name="Holt R.A."/>
            <person name="Subramanian G.M."/>
            <person name="Halpern A."/>
            <person name="Sutton G.G."/>
            <person name="Charlab R."/>
            <person name="Nusskern D.R."/>
            <person name="Wincker P."/>
            <person name="Clark A.G."/>
            <person name="Ribeiro J.M."/>
            <person name="Wides R."/>
            <person name="Salzberg S.L."/>
            <person name="Loftus B."/>
            <person name="Yandell M."/>
            <person name="Majoros W.H."/>
            <person name="Rusch D.B."/>
            <person name="Lai Z."/>
            <person name="Kraft C.L."/>
            <person name="Abril J.F."/>
            <person name="Anthouard V."/>
            <person name="Arensburger P."/>
            <person name="Atkinson P.W."/>
            <person name="Baden H."/>
            <person name="de Berardinis V."/>
            <person name="Baldwin D."/>
            <person name="Benes V."/>
            <person name="Biedler J."/>
            <person name="Blass C."/>
            <person name="Bolanos R."/>
            <person name="Boscus D."/>
            <person name="Barnstead M."/>
            <person name="Cai S."/>
            <person name="Center A."/>
            <person name="Chaturverdi K."/>
            <person name="Christophides G.K."/>
            <person name="Chrystal M.A."/>
            <person name="Clamp M."/>
            <person name="Cravchik A."/>
            <person name="Curwen V."/>
            <person name="Dana A."/>
            <person name="Delcher A."/>
            <person name="Dew I."/>
            <person name="Evans C.A."/>
            <person name="Flanigan M."/>
            <person name="Grundschober-Freimoser A."/>
            <person name="Friedli L."/>
            <person name="Gu Z."/>
            <person name="Guan P."/>
            <person name="Guigo R."/>
            <person name="Hillenmeyer M.E."/>
            <person name="Hladun S.L."/>
            <person name="Hogan J.R."/>
            <person name="Hong Y.S."/>
            <person name="Hoover J."/>
            <person name="Jaillon O."/>
            <person name="Ke Z."/>
            <person name="Kodira C."/>
            <person name="Kokoza E."/>
            <person name="Koutsos A."/>
            <person name="Letunic I."/>
            <person name="Levitsky A."/>
            <person name="Liang Y."/>
            <person name="Lin J.J."/>
            <person name="Lobo N.F."/>
            <person name="Lopez J.R."/>
            <person name="Malek J.A."/>
            <person name="McIntosh T.C."/>
            <person name="Meister S."/>
            <person name="Miller J."/>
            <person name="Mobarry C."/>
            <person name="Mongin E."/>
            <person name="Murphy S.D."/>
            <person name="O'Brochta D.A."/>
            <person name="Pfannkoch C."/>
            <person name="Qi R."/>
            <person name="Regier M.A."/>
            <person name="Remington K."/>
            <person name="Shao H."/>
            <person name="Sharakhova M.V."/>
            <person name="Sitter C.D."/>
            <person name="Shetty J."/>
            <person name="Smith T.J."/>
            <person name="Strong R."/>
            <person name="Sun J."/>
            <person name="Thomasova D."/>
            <person name="Ton L.Q."/>
            <person name="Topalis P."/>
            <person name="Tu Z."/>
            <person name="Unger M.F."/>
            <person name="Walenz B."/>
            <person name="Wang A."/>
            <person name="Wang J."/>
            <person name="Wang M."/>
            <person name="Wang X."/>
            <person name="Woodford K.J."/>
            <person name="Wortman J.R."/>
            <person name="Wu M."/>
            <person name="Yao A."/>
            <person name="Zdobnov E.M."/>
            <person name="Zhang H."/>
            <person name="Zhao Q."/>
            <person name="Zhao S."/>
            <person name="Zhu S.C."/>
            <person name="Zhimulev I."/>
            <person name="Coluzzi M."/>
            <person name="della Torre A."/>
            <person name="Roth C.W."/>
            <person name="Louis C."/>
            <person name="Kalush F."/>
            <person name="Mural R.J."/>
            <person name="Myers E.W."/>
            <person name="Adams M.D."/>
            <person name="Smith H.O."/>
            <person name="Broder S."/>
            <person name="Gardner M.J."/>
            <person name="Fraser C.M."/>
            <person name="Birney E."/>
            <person name="Bork P."/>
            <person name="Brey P.T."/>
            <person name="Venter J.C."/>
            <person name="Weissenbach J."/>
            <person name="Kafatos F.C."/>
            <person name="Collins F.H."/>
            <person name="Hoffman S.L."/>
        </authorList>
    </citation>
    <scope>NUCLEOTIDE SEQUENCE [LARGE SCALE GENOMIC DNA]</scope>
    <source>
        <strain evidence="2 3">PEST</strain>
    </source>
</reference>
<evidence type="ECO:0000313" key="2">
    <source>
        <dbReference type="EnsemblMetazoa" id="AGAP001067-PA"/>
    </source>
</evidence>
<reference evidence="2 3" key="2">
    <citation type="journal article" date="2004" name="Trends Parasitol.">
        <title>The Anopheles gambiae genome: an update.</title>
        <authorList>
            <person name="Mongin E."/>
            <person name="Louis C."/>
            <person name="Holt R.A."/>
            <person name="Birney E."/>
            <person name="Collins F.H."/>
        </authorList>
    </citation>
    <scope>NUCLEOTIDE SEQUENCE [LARGE SCALE GENOMIC DNA]</scope>
    <source>
        <strain evidence="2 3">PEST</strain>
    </source>
</reference>
<evidence type="ECO:0000313" key="3">
    <source>
        <dbReference type="Proteomes" id="UP000007062"/>
    </source>
</evidence>
<dbReference type="VEuPathDB" id="VectorBase:AGAMI1_004526"/>
<proteinExistence type="predicted"/>
<feature type="region of interest" description="Disordered" evidence="1">
    <location>
        <begin position="194"/>
        <end position="213"/>
    </location>
</feature>
<dbReference type="VEuPathDB" id="VectorBase:AGAP001067"/>
<dbReference type="EMBL" id="AAAB01008975">
    <property type="status" value="NOT_ANNOTATED_CDS"/>
    <property type="molecule type" value="Genomic_DNA"/>
</dbReference>
<dbReference type="Proteomes" id="UP000007062">
    <property type="component" value="Chromosome X"/>
</dbReference>
<protein>
    <submittedName>
        <fullName evidence="2">DUF4806 domain-containing protein</fullName>
    </submittedName>
</protein>
<dbReference type="Pfam" id="PF16064">
    <property type="entry name" value="DUF4806"/>
    <property type="match status" value="1"/>
</dbReference>
<accession>A0A1S4GBG2</accession>
<organism evidence="2 3">
    <name type="scientific">Anopheles gambiae</name>
    <name type="common">African malaria mosquito</name>
    <dbReference type="NCBI Taxonomy" id="7165"/>
    <lineage>
        <taxon>Eukaryota</taxon>
        <taxon>Metazoa</taxon>
        <taxon>Ecdysozoa</taxon>
        <taxon>Arthropoda</taxon>
        <taxon>Hexapoda</taxon>
        <taxon>Insecta</taxon>
        <taxon>Pterygota</taxon>
        <taxon>Neoptera</taxon>
        <taxon>Endopterygota</taxon>
        <taxon>Diptera</taxon>
        <taxon>Nematocera</taxon>
        <taxon>Culicoidea</taxon>
        <taxon>Culicidae</taxon>
        <taxon>Anophelinae</taxon>
        <taxon>Anopheles</taxon>
    </lineage>
</organism>
<keyword evidence="3" id="KW-1185">Reference proteome</keyword>
<feature type="compositionally biased region" description="Basic and acidic residues" evidence="1">
    <location>
        <begin position="194"/>
        <end position="209"/>
    </location>
</feature>
<dbReference type="EnsemblMetazoa" id="AGAP001067-RA">
    <property type="protein sequence ID" value="AGAP001067-PA"/>
    <property type="gene ID" value="AGAP001067"/>
</dbReference>
<dbReference type="InParanoid" id="A0A1S4GBG2"/>
<name>A0A1S4GBG2_ANOGA</name>
<evidence type="ECO:0000256" key="1">
    <source>
        <dbReference type="SAM" id="MobiDB-lite"/>
    </source>
</evidence>